<sequence>MYGLRRIAILLLACLGLLAAGGGLLWLATATGLAKTEIVASSEMAPGYEAGDLLVTAAQPGADAADEAGQVTLRLPVVGGIVSAIGEPRFAIPTAAGVLLLAAVVMISAAPAAPARRA</sequence>
<proteinExistence type="predicted"/>
<name>A0AA87RJK3_9MICO</name>
<dbReference type="RefSeq" id="WP_146797455.1">
    <property type="nucleotide sequence ID" value="NZ_BJUU01000032.1"/>
</dbReference>
<keyword evidence="3" id="KW-1185">Reference proteome</keyword>
<keyword evidence="1" id="KW-1133">Transmembrane helix</keyword>
<gene>
    <name evidence="2" type="ORF">ABA31_29450</name>
</gene>
<organism evidence="2 3">
    <name type="scientific">Agrococcus baldri</name>
    <dbReference type="NCBI Taxonomy" id="153730"/>
    <lineage>
        <taxon>Bacteria</taxon>
        <taxon>Bacillati</taxon>
        <taxon>Actinomycetota</taxon>
        <taxon>Actinomycetes</taxon>
        <taxon>Micrococcales</taxon>
        <taxon>Microbacteriaceae</taxon>
        <taxon>Agrococcus</taxon>
    </lineage>
</organism>
<reference evidence="2 3" key="1">
    <citation type="submission" date="2019-07" db="EMBL/GenBank/DDBJ databases">
        <title>Whole genome shotgun sequence of Agrococcus baldri NBRC 103055.</title>
        <authorList>
            <person name="Hosoyama A."/>
            <person name="Uohara A."/>
            <person name="Ohji S."/>
            <person name="Ichikawa N."/>
        </authorList>
    </citation>
    <scope>NUCLEOTIDE SEQUENCE [LARGE SCALE GENOMIC DNA]</scope>
    <source>
        <strain evidence="2 3">NBRC 103055</strain>
    </source>
</reference>
<keyword evidence="1" id="KW-0812">Transmembrane</keyword>
<protein>
    <submittedName>
        <fullName evidence="2">Uncharacterized protein</fullName>
    </submittedName>
</protein>
<dbReference type="EMBL" id="BJUU01000032">
    <property type="protein sequence ID" value="GEK81594.1"/>
    <property type="molecule type" value="Genomic_DNA"/>
</dbReference>
<evidence type="ECO:0000313" key="3">
    <source>
        <dbReference type="Proteomes" id="UP000321749"/>
    </source>
</evidence>
<keyword evidence="1" id="KW-0472">Membrane</keyword>
<feature type="transmembrane region" description="Helical" evidence="1">
    <location>
        <begin position="90"/>
        <end position="113"/>
    </location>
</feature>
<dbReference type="AlphaFoldDB" id="A0AA87RJK3"/>
<comment type="caution">
    <text evidence="2">The sequence shown here is derived from an EMBL/GenBank/DDBJ whole genome shotgun (WGS) entry which is preliminary data.</text>
</comment>
<dbReference type="Proteomes" id="UP000321749">
    <property type="component" value="Unassembled WGS sequence"/>
</dbReference>
<accession>A0AA87RJK3</accession>
<evidence type="ECO:0000313" key="2">
    <source>
        <dbReference type="EMBL" id="GEK81594.1"/>
    </source>
</evidence>
<evidence type="ECO:0000256" key="1">
    <source>
        <dbReference type="SAM" id="Phobius"/>
    </source>
</evidence>